<dbReference type="InterPro" id="IPR038765">
    <property type="entry name" value="Papain-like_cys_pep_sf"/>
</dbReference>
<evidence type="ECO:0000313" key="6">
    <source>
        <dbReference type="EMBL" id="GAA4796831.1"/>
    </source>
</evidence>
<evidence type="ECO:0000256" key="5">
    <source>
        <dbReference type="SAM" id="SignalP"/>
    </source>
</evidence>
<keyword evidence="5" id="KW-0732">Signal</keyword>
<dbReference type="SUPFAM" id="SSF54001">
    <property type="entry name" value="Cysteine proteinases"/>
    <property type="match status" value="1"/>
</dbReference>
<evidence type="ECO:0000313" key="7">
    <source>
        <dbReference type="Proteomes" id="UP001501411"/>
    </source>
</evidence>
<dbReference type="InterPro" id="IPR004134">
    <property type="entry name" value="Peptidase_C1B"/>
</dbReference>
<evidence type="ECO:0000256" key="4">
    <source>
        <dbReference type="PIRNR" id="PIRNR005700"/>
    </source>
</evidence>
<evidence type="ECO:0000256" key="1">
    <source>
        <dbReference type="ARBA" id="ARBA00022670"/>
    </source>
</evidence>
<keyword evidence="4" id="KW-0031">Aminopeptidase</keyword>
<keyword evidence="1 4" id="KW-0645">Protease</keyword>
<name>A0ABP9BM37_9SPHI</name>
<dbReference type="PANTHER" id="PTHR10363:SF2">
    <property type="entry name" value="BLEOMYCIN HYDROLASE"/>
    <property type="match status" value="1"/>
</dbReference>
<gene>
    <name evidence="6" type="ORF">GCM10023231_26640</name>
</gene>
<feature type="chain" id="PRO_5045707686" description="Aminopeptidase" evidence="5">
    <location>
        <begin position="26"/>
        <end position="399"/>
    </location>
</feature>
<keyword evidence="7" id="KW-1185">Reference proteome</keyword>
<sequence length="399" mass="44799">MLKFNRKAWTLAAALFLAGSTNSFAQDNLVRSLQSNQSDSSKFGFKFTDVINLQNTAVKNQGSSGTCWSYSGNSFLESEMIRNGRTPVEISQLFTARNVYVEKGKNYVRLHGGLNLGEGGELHDVINMYRKYGAVPREVYTGLNYGTEGNKLAEMSAMTDAILAAVVKNPNGKLTPNWLTAYTNAIDTYLGKVPETFDYKGKNYTPKSFAKEVIGLNADDYVELSSFKDHPYYSKFTLLIPDNWSFDQVYNVPMLDMTTIIDNALKNGYTVGWATDVSEKGFSWKNGVAYVPEKPFEEMTIEERATMFNGPKSEMTVTEDLRQQAFDDYSTTDDHGMHIVGLAKDQNGKEYYIVKNSWGASNDYQGYLYVTKAFVQYKTTAFLLHKGGIPKEIRNKLGL</sequence>
<keyword evidence="2 4" id="KW-0378">Hydrolase</keyword>
<dbReference type="InterPro" id="IPR000169">
    <property type="entry name" value="Pept_cys_AS"/>
</dbReference>
<evidence type="ECO:0000256" key="3">
    <source>
        <dbReference type="ARBA" id="ARBA00022807"/>
    </source>
</evidence>
<accession>A0ABP9BM37</accession>
<dbReference type="PROSITE" id="PS00139">
    <property type="entry name" value="THIOL_PROTEASE_CYS"/>
    <property type="match status" value="1"/>
</dbReference>
<dbReference type="Pfam" id="PF03051">
    <property type="entry name" value="Peptidase_C1_2"/>
    <property type="match status" value="1"/>
</dbReference>
<dbReference type="RefSeq" id="WP_345232289.1">
    <property type="nucleotide sequence ID" value="NZ_BAABIQ010000038.1"/>
</dbReference>
<dbReference type="PANTHER" id="PTHR10363">
    <property type="entry name" value="BLEOMYCIN HYDROLASE"/>
    <property type="match status" value="1"/>
</dbReference>
<dbReference type="Gene3D" id="3.90.70.10">
    <property type="entry name" value="Cysteine proteinases"/>
    <property type="match status" value="1"/>
</dbReference>
<organism evidence="6 7">
    <name type="scientific">Olivibacter ginsenosidimutans</name>
    <dbReference type="NCBI Taxonomy" id="1176537"/>
    <lineage>
        <taxon>Bacteria</taxon>
        <taxon>Pseudomonadati</taxon>
        <taxon>Bacteroidota</taxon>
        <taxon>Sphingobacteriia</taxon>
        <taxon>Sphingobacteriales</taxon>
        <taxon>Sphingobacteriaceae</taxon>
        <taxon>Olivibacter</taxon>
    </lineage>
</organism>
<dbReference type="EMBL" id="BAABIQ010000038">
    <property type="protein sequence ID" value="GAA4796831.1"/>
    <property type="molecule type" value="Genomic_DNA"/>
</dbReference>
<proteinExistence type="inferred from homology"/>
<keyword evidence="3 4" id="KW-0788">Thiol protease</keyword>
<protein>
    <recommendedName>
        <fullName evidence="4">Aminopeptidase</fullName>
    </recommendedName>
</protein>
<comment type="caution">
    <text evidence="6">The sequence shown here is derived from an EMBL/GenBank/DDBJ whole genome shotgun (WGS) entry which is preliminary data.</text>
</comment>
<evidence type="ECO:0000256" key="2">
    <source>
        <dbReference type="ARBA" id="ARBA00022801"/>
    </source>
</evidence>
<dbReference type="PIRSF" id="PIRSF005700">
    <property type="entry name" value="PepC"/>
    <property type="match status" value="1"/>
</dbReference>
<dbReference type="Proteomes" id="UP001501411">
    <property type="component" value="Unassembled WGS sequence"/>
</dbReference>
<comment type="similarity">
    <text evidence="4">Belongs to the peptidase C1 family.</text>
</comment>
<reference evidence="7" key="1">
    <citation type="journal article" date="2019" name="Int. J. Syst. Evol. Microbiol.">
        <title>The Global Catalogue of Microorganisms (GCM) 10K type strain sequencing project: providing services to taxonomists for standard genome sequencing and annotation.</title>
        <authorList>
            <consortium name="The Broad Institute Genomics Platform"/>
            <consortium name="The Broad Institute Genome Sequencing Center for Infectious Disease"/>
            <person name="Wu L."/>
            <person name="Ma J."/>
        </authorList>
    </citation>
    <scope>NUCLEOTIDE SEQUENCE [LARGE SCALE GENOMIC DNA]</scope>
    <source>
        <strain evidence="7">JCM 18200</strain>
    </source>
</reference>
<feature type="signal peptide" evidence="5">
    <location>
        <begin position="1"/>
        <end position="25"/>
    </location>
</feature>